<dbReference type="PANTHER" id="PTHR11655">
    <property type="entry name" value="60S/50S RIBOSOMAL PROTEIN L6/L9"/>
    <property type="match status" value="1"/>
</dbReference>
<comment type="caution">
    <text evidence="9">The sequence shown here is derived from an EMBL/GenBank/DDBJ whole genome shotgun (WGS) entry which is preliminary data.</text>
</comment>
<keyword evidence="2" id="KW-0699">rRNA-binding</keyword>
<dbReference type="SUPFAM" id="SSF56053">
    <property type="entry name" value="Ribosomal protein L6"/>
    <property type="match status" value="2"/>
</dbReference>
<keyword evidence="5" id="KW-0687">Ribonucleoprotein</keyword>
<feature type="domain" description="Large ribosomal subunit protein uL6 alpha-beta" evidence="8">
    <location>
        <begin position="12"/>
        <end position="85"/>
    </location>
</feature>
<dbReference type="Gene3D" id="3.90.930.12">
    <property type="entry name" value="Ribosomal protein L6, alpha-beta domain"/>
    <property type="match status" value="2"/>
</dbReference>
<name>A0A0C2JHA5_THEKT</name>
<comment type="similarity">
    <text evidence="1">Belongs to the universal ribosomal protein uL6 family.</text>
</comment>
<dbReference type="GO" id="GO:0022625">
    <property type="term" value="C:cytosolic large ribosomal subunit"/>
    <property type="evidence" value="ECO:0007669"/>
    <property type="project" value="TreeGrafter"/>
</dbReference>
<dbReference type="FunFam" id="3.90.930.12:FF:000004">
    <property type="entry name" value="60S ribosomal protein L9"/>
    <property type="match status" value="1"/>
</dbReference>
<keyword evidence="4 9" id="KW-0689">Ribosomal protein</keyword>
<evidence type="ECO:0000256" key="7">
    <source>
        <dbReference type="ARBA" id="ARBA00035349"/>
    </source>
</evidence>
<dbReference type="GO" id="GO:0003735">
    <property type="term" value="F:structural constituent of ribosome"/>
    <property type="evidence" value="ECO:0007669"/>
    <property type="project" value="InterPro"/>
</dbReference>
<evidence type="ECO:0000256" key="5">
    <source>
        <dbReference type="ARBA" id="ARBA00023274"/>
    </source>
</evidence>
<evidence type="ECO:0000256" key="4">
    <source>
        <dbReference type="ARBA" id="ARBA00022980"/>
    </source>
</evidence>
<evidence type="ECO:0000256" key="2">
    <source>
        <dbReference type="ARBA" id="ARBA00022730"/>
    </source>
</evidence>
<organism evidence="9 10">
    <name type="scientific">Thelohanellus kitauei</name>
    <name type="common">Myxosporean</name>
    <dbReference type="NCBI Taxonomy" id="669202"/>
    <lineage>
        <taxon>Eukaryota</taxon>
        <taxon>Metazoa</taxon>
        <taxon>Cnidaria</taxon>
        <taxon>Myxozoa</taxon>
        <taxon>Myxosporea</taxon>
        <taxon>Bivalvulida</taxon>
        <taxon>Platysporina</taxon>
        <taxon>Myxobolidae</taxon>
        <taxon>Thelohanellus</taxon>
    </lineage>
</organism>
<sequence>MRVLEASDDVIIPPKVSAIVKGRKVQIKGPRGVLEQDFSHMRISIKMVAKKKINVSVWFGRRRDVECMNTTASLIRNMIKGVLYGIRYKMRLVYAHYPIILNPEPEKRKITIKNYIGQKRVMRVQYPEGVSVFPSDVKDEIIVEGNDLRNVSLAAARIHQKVRVSRQDIRKFLDGIYITDRTTIVPMD</sequence>
<dbReference type="GO" id="GO:0002181">
    <property type="term" value="P:cytoplasmic translation"/>
    <property type="evidence" value="ECO:0007669"/>
    <property type="project" value="TreeGrafter"/>
</dbReference>
<dbReference type="OrthoDB" id="10252633at2759"/>
<keyword evidence="10" id="KW-1185">Reference proteome</keyword>
<gene>
    <name evidence="9" type="ORF">RF11_14579</name>
</gene>
<proteinExistence type="inferred from homology"/>
<evidence type="ECO:0000256" key="6">
    <source>
        <dbReference type="ARBA" id="ARBA00035246"/>
    </source>
</evidence>
<evidence type="ECO:0000259" key="8">
    <source>
        <dbReference type="Pfam" id="PF00347"/>
    </source>
</evidence>
<protein>
    <recommendedName>
        <fullName evidence="6">Large ribosomal subunit protein uL6</fullName>
    </recommendedName>
    <alternativeName>
        <fullName evidence="7">60S ribosomal protein L9</fullName>
    </alternativeName>
</protein>
<dbReference type="OMA" id="YAHFPMK"/>
<dbReference type="FunFam" id="3.90.930.12:FF:000008">
    <property type="entry name" value="50S ribosomal protein L6"/>
    <property type="match status" value="1"/>
</dbReference>
<dbReference type="InterPro" id="IPR020040">
    <property type="entry name" value="Ribosomal_uL6_a/b-dom"/>
</dbReference>
<evidence type="ECO:0000256" key="1">
    <source>
        <dbReference type="ARBA" id="ARBA00009356"/>
    </source>
</evidence>
<evidence type="ECO:0000313" key="10">
    <source>
        <dbReference type="Proteomes" id="UP000031668"/>
    </source>
</evidence>
<reference evidence="9 10" key="1">
    <citation type="journal article" date="2014" name="Genome Biol. Evol.">
        <title>The genome of the myxosporean Thelohanellus kitauei shows adaptations to nutrient acquisition within its fish host.</title>
        <authorList>
            <person name="Yang Y."/>
            <person name="Xiong J."/>
            <person name="Zhou Z."/>
            <person name="Huo F."/>
            <person name="Miao W."/>
            <person name="Ran C."/>
            <person name="Liu Y."/>
            <person name="Zhang J."/>
            <person name="Feng J."/>
            <person name="Wang M."/>
            <person name="Wang M."/>
            <person name="Wang L."/>
            <person name="Yao B."/>
        </authorList>
    </citation>
    <scope>NUCLEOTIDE SEQUENCE [LARGE SCALE GENOMIC DNA]</scope>
    <source>
        <strain evidence="9">Wuqing</strain>
    </source>
</reference>
<dbReference type="GO" id="GO:0019843">
    <property type="term" value="F:rRNA binding"/>
    <property type="evidence" value="ECO:0007669"/>
    <property type="project" value="UniProtKB-KW"/>
</dbReference>
<dbReference type="PIRSF" id="PIRSF002162">
    <property type="entry name" value="Ribosomal_L6"/>
    <property type="match status" value="1"/>
</dbReference>
<dbReference type="Proteomes" id="UP000031668">
    <property type="component" value="Unassembled WGS sequence"/>
</dbReference>
<keyword evidence="3" id="KW-0694">RNA-binding</keyword>
<dbReference type="InterPro" id="IPR036789">
    <property type="entry name" value="Ribosomal_uL6-like_a/b-dom_sf"/>
</dbReference>
<dbReference type="EMBL" id="JWZT01002742">
    <property type="protein sequence ID" value="KII68643.1"/>
    <property type="molecule type" value="Genomic_DNA"/>
</dbReference>
<dbReference type="InterPro" id="IPR000702">
    <property type="entry name" value="Ribosomal_uL6-like"/>
</dbReference>
<evidence type="ECO:0000256" key="3">
    <source>
        <dbReference type="ARBA" id="ARBA00022884"/>
    </source>
</evidence>
<accession>A0A0C2JHA5</accession>
<dbReference type="Pfam" id="PF00347">
    <property type="entry name" value="Ribosomal_L6"/>
    <property type="match status" value="1"/>
</dbReference>
<evidence type="ECO:0000313" key="9">
    <source>
        <dbReference type="EMBL" id="KII68643.1"/>
    </source>
</evidence>
<dbReference type="PANTHER" id="PTHR11655:SF16">
    <property type="entry name" value="60S RIBOSOMAL PROTEIN L9"/>
    <property type="match status" value="1"/>
</dbReference>
<dbReference type="AlphaFoldDB" id="A0A0C2JHA5"/>